<dbReference type="AlphaFoldDB" id="A0A2N1J8X0"/>
<keyword evidence="12" id="KW-1185">Reference proteome</keyword>
<dbReference type="OrthoDB" id="27603at2759"/>
<sequence>MPDAAALWANLLESARAQDAAPRTVVPGTGKSTLLHGLCGAESNASVLSYVHTSLDKEQLHNVGIYTLHSSDDAVLSTLPYAFPPVERGDAPSASLERMRNAVFLLVLDTSAPWSVLAQLKVWLASIRSLVDTAHADDAPSVRADMRTQSPLTDGMLTTNLGVRLVLVLTKTDAAAALVKENRVREEQLEYMVQVLRTVALAYGAGVLGTSQAHPASMDTLRSYLDHLLFSVALPWDEHASSADLAGLCIPAGWDSWSKIQVLDESFQCDAYAHAWAEAMEGRGTLLDAHADKMPPPPTSAAHMHSEVPMPDTQAFLAQLRAQQSSSEAAASLQSTLDMPAVGAAIAAQQDMRLETPRKPRRSMHNDVLHAARDTPNATTPKQTEVLHSFFQSRTSQ</sequence>
<dbReference type="InterPro" id="IPR008467">
    <property type="entry name" value="Dynein1_light_intermed_chain"/>
</dbReference>
<evidence type="ECO:0000256" key="8">
    <source>
        <dbReference type="ARBA" id="ARBA00023017"/>
    </source>
</evidence>
<dbReference type="GO" id="GO:0007018">
    <property type="term" value="P:microtubule-based movement"/>
    <property type="evidence" value="ECO:0007669"/>
    <property type="project" value="InterPro"/>
</dbReference>
<keyword evidence="10" id="KW-0206">Cytoskeleton</keyword>
<dbReference type="InterPro" id="IPR027417">
    <property type="entry name" value="P-loop_NTPase"/>
</dbReference>
<evidence type="ECO:0000256" key="7">
    <source>
        <dbReference type="ARBA" id="ARBA00022840"/>
    </source>
</evidence>
<keyword evidence="7" id="KW-0067">ATP-binding</keyword>
<comment type="similarity">
    <text evidence="2">Belongs to the dynein light intermediate chain family.</text>
</comment>
<dbReference type="GO" id="GO:0035974">
    <property type="term" value="C:meiotic spindle pole body"/>
    <property type="evidence" value="ECO:0007669"/>
    <property type="project" value="TreeGrafter"/>
</dbReference>
<evidence type="ECO:0000313" key="11">
    <source>
        <dbReference type="EMBL" id="PKI82922.1"/>
    </source>
</evidence>
<evidence type="ECO:0000256" key="9">
    <source>
        <dbReference type="ARBA" id="ARBA00023175"/>
    </source>
</evidence>
<dbReference type="SUPFAM" id="SSF52540">
    <property type="entry name" value="P-loop containing nucleoside triphosphate hydrolases"/>
    <property type="match status" value="1"/>
</dbReference>
<dbReference type="EMBL" id="KZ454993">
    <property type="protein sequence ID" value="PKI82922.1"/>
    <property type="molecule type" value="Genomic_DNA"/>
</dbReference>
<protein>
    <recommendedName>
        <fullName evidence="13">Dynein light intermediate chain</fullName>
    </recommendedName>
</protein>
<dbReference type="Pfam" id="PF05783">
    <property type="entry name" value="DLIC"/>
    <property type="match status" value="2"/>
</dbReference>
<name>A0A2N1J8X0_9BASI</name>
<reference evidence="11 12" key="1">
    <citation type="submission" date="2017-10" db="EMBL/GenBank/DDBJ databases">
        <title>A novel species of cold-tolerant Malassezia isolated from bats.</title>
        <authorList>
            <person name="Lorch J.M."/>
            <person name="Palmer J.M."/>
            <person name="Vanderwolf K.J."/>
            <person name="Schmidt K.Z."/>
            <person name="Verant M.L."/>
            <person name="Weller T.J."/>
            <person name="Blehert D.S."/>
        </authorList>
    </citation>
    <scope>NUCLEOTIDE SEQUENCE [LARGE SCALE GENOMIC DNA]</scope>
    <source>
        <strain evidence="11 12">NWHC:44797-103</strain>
    </source>
</reference>
<dbReference type="PANTHER" id="PTHR12688">
    <property type="entry name" value="DYNEIN LIGHT INTERMEDIATE CHAIN"/>
    <property type="match status" value="1"/>
</dbReference>
<dbReference type="GO" id="GO:0005524">
    <property type="term" value="F:ATP binding"/>
    <property type="evidence" value="ECO:0007669"/>
    <property type="project" value="UniProtKB-KW"/>
</dbReference>
<evidence type="ECO:0000256" key="6">
    <source>
        <dbReference type="ARBA" id="ARBA00022741"/>
    </source>
</evidence>
<keyword evidence="8" id="KW-0243">Dynein</keyword>
<dbReference type="GO" id="GO:0045504">
    <property type="term" value="F:dynein heavy chain binding"/>
    <property type="evidence" value="ECO:0007669"/>
    <property type="project" value="TreeGrafter"/>
</dbReference>
<dbReference type="PANTHER" id="PTHR12688:SF0">
    <property type="entry name" value="DYNEIN LIGHT INTERMEDIATE CHAIN"/>
    <property type="match status" value="1"/>
</dbReference>
<keyword evidence="6" id="KW-0547">Nucleotide-binding</keyword>
<evidence type="ECO:0000313" key="12">
    <source>
        <dbReference type="Proteomes" id="UP000232875"/>
    </source>
</evidence>
<dbReference type="Proteomes" id="UP000232875">
    <property type="component" value="Unassembled WGS sequence"/>
</dbReference>
<gene>
    <name evidence="11" type="ORF">MVES_003205</name>
</gene>
<proteinExistence type="inferred from homology"/>
<evidence type="ECO:0000256" key="5">
    <source>
        <dbReference type="ARBA" id="ARBA00022701"/>
    </source>
</evidence>
<dbReference type="GO" id="GO:0005868">
    <property type="term" value="C:cytoplasmic dynein complex"/>
    <property type="evidence" value="ECO:0007669"/>
    <property type="project" value="InterPro"/>
</dbReference>
<evidence type="ECO:0000256" key="10">
    <source>
        <dbReference type="ARBA" id="ARBA00023212"/>
    </source>
</evidence>
<evidence type="ECO:0000256" key="1">
    <source>
        <dbReference type="ARBA" id="ARBA00004245"/>
    </source>
</evidence>
<evidence type="ECO:0008006" key="13">
    <source>
        <dbReference type="Google" id="ProtNLM"/>
    </source>
</evidence>
<dbReference type="InterPro" id="IPR022780">
    <property type="entry name" value="Dynein_light_int_chain"/>
</dbReference>
<evidence type="ECO:0000256" key="2">
    <source>
        <dbReference type="ARBA" id="ARBA00006831"/>
    </source>
</evidence>
<comment type="subcellular location">
    <subcellularLocation>
        <location evidence="1">Cytoplasm</location>
        <location evidence="1">Cytoskeleton</location>
    </subcellularLocation>
</comment>
<evidence type="ECO:0000256" key="3">
    <source>
        <dbReference type="ARBA" id="ARBA00022448"/>
    </source>
</evidence>
<keyword evidence="9" id="KW-0505">Motor protein</keyword>
<dbReference type="GO" id="GO:0000226">
    <property type="term" value="P:microtubule cytoskeleton organization"/>
    <property type="evidence" value="ECO:0007669"/>
    <property type="project" value="TreeGrafter"/>
</dbReference>
<keyword evidence="4" id="KW-0963">Cytoplasm</keyword>
<evidence type="ECO:0000256" key="4">
    <source>
        <dbReference type="ARBA" id="ARBA00022490"/>
    </source>
</evidence>
<accession>A0A2N1J8X0</accession>
<keyword evidence="5" id="KW-0493">Microtubule</keyword>
<dbReference type="STRING" id="2020962.A0A2N1J8X0"/>
<organism evidence="11 12">
    <name type="scientific">Malassezia vespertilionis</name>
    <dbReference type="NCBI Taxonomy" id="2020962"/>
    <lineage>
        <taxon>Eukaryota</taxon>
        <taxon>Fungi</taxon>
        <taxon>Dikarya</taxon>
        <taxon>Basidiomycota</taxon>
        <taxon>Ustilaginomycotina</taxon>
        <taxon>Malasseziomycetes</taxon>
        <taxon>Malasseziales</taxon>
        <taxon>Malasseziaceae</taxon>
        <taxon>Malassezia</taxon>
    </lineage>
</organism>
<dbReference type="GO" id="GO:0005874">
    <property type="term" value="C:microtubule"/>
    <property type="evidence" value="ECO:0007669"/>
    <property type="project" value="UniProtKB-KW"/>
</dbReference>
<keyword evidence="3" id="KW-0813">Transport</keyword>